<keyword evidence="6" id="KW-1185">Reference proteome</keyword>
<dbReference type="InterPro" id="IPR050204">
    <property type="entry name" value="AraC_XylS_family_regulators"/>
</dbReference>
<evidence type="ECO:0000259" key="4">
    <source>
        <dbReference type="PROSITE" id="PS01124"/>
    </source>
</evidence>
<keyword evidence="1" id="KW-0805">Transcription regulation</keyword>
<dbReference type="SMART" id="SM00342">
    <property type="entry name" value="HTH_ARAC"/>
    <property type="match status" value="1"/>
</dbReference>
<dbReference type="Gene3D" id="1.10.10.60">
    <property type="entry name" value="Homeodomain-like"/>
    <property type="match status" value="1"/>
</dbReference>
<dbReference type="EMBL" id="CP126980">
    <property type="protein sequence ID" value="WIM93126.1"/>
    <property type="molecule type" value="Genomic_DNA"/>
</dbReference>
<reference evidence="5 6" key="1">
    <citation type="submission" date="2023-06" db="EMBL/GenBank/DDBJ databases">
        <authorList>
            <person name="Yushchuk O."/>
            <person name="Binda E."/>
            <person name="Ruckert-Reed C."/>
            <person name="Fedorenko V."/>
            <person name="Kalinowski J."/>
            <person name="Marinelli F."/>
        </authorList>
    </citation>
    <scope>NUCLEOTIDE SEQUENCE [LARGE SCALE GENOMIC DNA]</scope>
    <source>
        <strain evidence="5 6">NRRL 3884</strain>
    </source>
</reference>
<gene>
    <name evidence="5" type="ORF">ACTOB_005093</name>
</gene>
<evidence type="ECO:0000256" key="3">
    <source>
        <dbReference type="ARBA" id="ARBA00023163"/>
    </source>
</evidence>
<evidence type="ECO:0000313" key="6">
    <source>
        <dbReference type="Proteomes" id="UP001240150"/>
    </source>
</evidence>
<dbReference type="SUPFAM" id="SSF46689">
    <property type="entry name" value="Homeodomain-like"/>
    <property type="match status" value="2"/>
</dbReference>
<evidence type="ECO:0000313" key="5">
    <source>
        <dbReference type="EMBL" id="WIM93126.1"/>
    </source>
</evidence>
<dbReference type="Proteomes" id="UP001240150">
    <property type="component" value="Chromosome"/>
</dbReference>
<keyword evidence="2" id="KW-0238">DNA-binding</keyword>
<dbReference type="PROSITE" id="PS00041">
    <property type="entry name" value="HTH_ARAC_FAMILY_1"/>
    <property type="match status" value="1"/>
</dbReference>
<dbReference type="PANTHER" id="PTHR46796">
    <property type="entry name" value="HTH-TYPE TRANSCRIPTIONAL ACTIVATOR RHAS-RELATED"/>
    <property type="match status" value="1"/>
</dbReference>
<name>A0ABY8W5J8_9ACTN</name>
<dbReference type="Pfam" id="PF12833">
    <property type="entry name" value="HTH_18"/>
    <property type="match status" value="1"/>
</dbReference>
<dbReference type="RefSeq" id="WP_284914334.1">
    <property type="nucleotide sequence ID" value="NZ_CP126980.1"/>
</dbReference>
<proteinExistence type="predicted"/>
<feature type="domain" description="HTH araC/xylS-type" evidence="4">
    <location>
        <begin position="212"/>
        <end position="313"/>
    </location>
</feature>
<keyword evidence="3" id="KW-0804">Transcription</keyword>
<accession>A0ABY8W5J8</accession>
<dbReference type="PANTHER" id="PTHR46796:SF12">
    <property type="entry name" value="HTH-TYPE DNA-BINDING TRANSCRIPTIONAL ACTIVATOR EUTR"/>
    <property type="match status" value="1"/>
</dbReference>
<dbReference type="PROSITE" id="PS01124">
    <property type="entry name" value="HTH_ARAC_FAMILY_2"/>
    <property type="match status" value="1"/>
</dbReference>
<evidence type="ECO:0000256" key="2">
    <source>
        <dbReference type="ARBA" id="ARBA00023125"/>
    </source>
</evidence>
<sequence>MIDVFQTADLDEARDMLDHAYSRVRLSAAGDEHRMRLARLAVGPIQLHHLGFRMRFTADFAAGGVIAIGRHIAGKLSRRVSTDLVDSGPGDLLLAAQPEHALRIQLEDYEGEHARFPPELFAQVAATAPSRTPQPVRFLGYRPLSARAATTWNKTFDYVLEAVVGLDHDAAPLLIGSAARMLAAVTLSTFPNTALQDPTVQDRHDAHPATLRRACDFIEANADRDIAPMDIAVAARVTLRSVQLAFRRYLNTTPTAYLRQVRLQRAHRELVDSDPGATTVSAVAMRWGFASHSTFAARYRSVYGVPPSRTLHWR</sequence>
<dbReference type="InterPro" id="IPR009057">
    <property type="entry name" value="Homeodomain-like_sf"/>
</dbReference>
<evidence type="ECO:0000256" key="1">
    <source>
        <dbReference type="ARBA" id="ARBA00023015"/>
    </source>
</evidence>
<protein>
    <submittedName>
        <fullName evidence="5">Helix-turn-helix transcriptional regulator</fullName>
    </submittedName>
</protein>
<dbReference type="InterPro" id="IPR018060">
    <property type="entry name" value="HTH_AraC"/>
</dbReference>
<dbReference type="InterPro" id="IPR018062">
    <property type="entry name" value="HTH_AraC-typ_CS"/>
</dbReference>
<organism evidence="5 6">
    <name type="scientific">Actinoplanes oblitus</name>
    <dbReference type="NCBI Taxonomy" id="3040509"/>
    <lineage>
        <taxon>Bacteria</taxon>
        <taxon>Bacillati</taxon>
        <taxon>Actinomycetota</taxon>
        <taxon>Actinomycetes</taxon>
        <taxon>Micromonosporales</taxon>
        <taxon>Micromonosporaceae</taxon>
        <taxon>Actinoplanes</taxon>
    </lineage>
</organism>